<dbReference type="RefSeq" id="WP_379907037.1">
    <property type="nucleotide sequence ID" value="NZ_JBHRTR010000054.1"/>
</dbReference>
<sequence length="284" mass="30520">MTDHPADADSLKVALRLGQRWGAHVRALYTAIDSRDAVAFLGEGMTAGMIEKVMEASAADCRVRNTHCHEIYEAAVSSVGAPRRTEPPPIDDGTPHSAYSVSYEHATGREDEVVAERGRMADLIVMPRPLPENGPSPVLEAALRDTGRPVFVVPQGTVPDGFGQRVAVGWNGSIECTRALTAALPFLSAASEVHILGVEPERNFGPPAEAVVDYLAWHGVPSAHRIVTRDPAGPGKALLRITRELNADMLVLGAYSRSQMRRLIFGGVTAEVLNRSPIPALMTH</sequence>
<accession>A0ABV7LA80</accession>
<dbReference type="Proteomes" id="UP001595528">
    <property type="component" value="Unassembled WGS sequence"/>
</dbReference>
<dbReference type="CDD" id="cd00293">
    <property type="entry name" value="USP-like"/>
    <property type="match status" value="1"/>
</dbReference>
<dbReference type="SUPFAM" id="SSF52402">
    <property type="entry name" value="Adenine nucleotide alpha hydrolases-like"/>
    <property type="match status" value="1"/>
</dbReference>
<dbReference type="PANTHER" id="PTHR46268">
    <property type="entry name" value="STRESS RESPONSE PROTEIN NHAX"/>
    <property type="match status" value="1"/>
</dbReference>
<dbReference type="Pfam" id="PF00582">
    <property type="entry name" value="Usp"/>
    <property type="match status" value="1"/>
</dbReference>
<feature type="domain" description="UspA" evidence="2">
    <location>
        <begin position="231"/>
        <end position="283"/>
    </location>
</feature>
<gene>
    <name evidence="3" type="ORF">ACFOGJ_30105</name>
</gene>
<keyword evidence="4" id="KW-1185">Reference proteome</keyword>
<evidence type="ECO:0000313" key="4">
    <source>
        <dbReference type="Proteomes" id="UP001595528"/>
    </source>
</evidence>
<dbReference type="EMBL" id="JBHRTR010000054">
    <property type="protein sequence ID" value="MFC3231539.1"/>
    <property type="molecule type" value="Genomic_DNA"/>
</dbReference>
<organism evidence="3 4">
    <name type="scientific">Marinibaculum pumilum</name>
    <dbReference type="NCBI Taxonomy" id="1766165"/>
    <lineage>
        <taxon>Bacteria</taxon>
        <taxon>Pseudomonadati</taxon>
        <taxon>Pseudomonadota</taxon>
        <taxon>Alphaproteobacteria</taxon>
        <taxon>Rhodospirillales</taxon>
        <taxon>Rhodospirillaceae</taxon>
        <taxon>Marinibaculum</taxon>
    </lineage>
</organism>
<dbReference type="PANTHER" id="PTHR46268:SF15">
    <property type="entry name" value="UNIVERSAL STRESS PROTEIN HP_0031"/>
    <property type="match status" value="1"/>
</dbReference>
<reference evidence="4" key="1">
    <citation type="journal article" date="2019" name="Int. J. Syst. Evol. Microbiol.">
        <title>The Global Catalogue of Microorganisms (GCM) 10K type strain sequencing project: providing services to taxonomists for standard genome sequencing and annotation.</title>
        <authorList>
            <consortium name="The Broad Institute Genomics Platform"/>
            <consortium name="The Broad Institute Genome Sequencing Center for Infectious Disease"/>
            <person name="Wu L."/>
            <person name="Ma J."/>
        </authorList>
    </citation>
    <scope>NUCLEOTIDE SEQUENCE [LARGE SCALE GENOMIC DNA]</scope>
    <source>
        <strain evidence="4">KCTC 42964</strain>
    </source>
</reference>
<evidence type="ECO:0000259" key="2">
    <source>
        <dbReference type="Pfam" id="PF00582"/>
    </source>
</evidence>
<comment type="similarity">
    <text evidence="1">Belongs to the universal stress protein A family.</text>
</comment>
<comment type="caution">
    <text evidence="3">The sequence shown here is derived from an EMBL/GenBank/DDBJ whole genome shotgun (WGS) entry which is preliminary data.</text>
</comment>
<proteinExistence type="inferred from homology"/>
<evidence type="ECO:0000313" key="3">
    <source>
        <dbReference type="EMBL" id="MFC3231539.1"/>
    </source>
</evidence>
<evidence type="ECO:0000256" key="1">
    <source>
        <dbReference type="ARBA" id="ARBA00008791"/>
    </source>
</evidence>
<name>A0ABV7LA80_9PROT</name>
<protein>
    <submittedName>
        <fullName evidence="3">Universal stress protein</fullName>
    </submittedName>
</protein>
<dbReference type="Gene3D" id="3.40.50.12370">
    <property type="match status" value="1"/>
</dbReference>
<dbReference type="InterPro" id="IPR006016">
    <property type="entry name" value="UspA"/>
</dbReference>